<accession>A0A225V3X3</accession>
<reference evidence="2" key="1">
    <citation type="submission" date="2017-03" db="EMBL/GenBank/DDBJ databases">
        <title>Phytopthora megakarya and P. palmivora, two closely related causual agents of cacao black pod achieved similar genome size and gene model numbers by different mechanisms.</title>
        <authorList>
            <person name="Ali S."/>
            <person name="Shao J."/>
            <person name="Larry D.J."/>
            <person name="Kronmiller B."/>
            <person name="Shen D."/>
            <person name="Strem M.D."/>
            <person name="Melnick R.L."/>
            <person name="Guiltinan M.J."/>
            <person name="Tyler B.M."/>
            <person name="Meinhardt L.W."/>
            <person name="Bailey B.A."/>
        </authorList>
    </citation>
    <scope>NUCLEOTIDE SEQUENCE [LARGE SCALE GENOMIC DNA]</scope>
    <source>
        <strain evidence="2">zdho120</strain>
    </source>
</reference>
<gene>
    <name evidence="1" type="ORF">PHMEG_00028888</name>
</gene>
<protein>
    <submittedName>
        <fullName evidence="1">Uncharacterized protein</fullName>
    </submittedName>
</protein>
<name>A0A225V3X3_9STRA</name>
<proteinExistence type="predicted"/>
<sequence>MDPGRIFNVDERAFQSHKKTKSAVAVRGSSNVLKTEMSTSFHISHILLEVVDMADELEIML</sequence>
<evidence type="ECO:0000313" key="1">
    <source>
        <dbReference type="EMBL" id="OWZ00013.1"/>
    </source>
</evidence>
<dbReference type="OrthoDB" id="125639at2759"/>
<organism evidence="1 2">
    <name type="scientific">Phytophthora megakarya</name>
    <dbReference type="NCBI Taxonomy" id="4795"/>
    <lineage>
        <taxon>Eukaryota</taxon>
        <taxon>Sar</taxon>
        <taxon>Stramenopiles</taxon>
        <taxon>Oomycota</taxon>
        <taxon>Peronosporomycetes</taxon>
        <taxon>Peronosporales</taxon>
        <taxon>Peronosporaceae</taxon>
        <taxon>Phytophthora</taxon>
    </lineage>
</organism>
<keyword evidence="2" id="KW-1185">Reference proteome</keyword>
<comment type="caution">
    <text evidence="1">The sequence shown here is derived from an EMBL/GenBank/DDBJ whole genome shotgun (WGS) entry which is preliminary data.</text>
</comment>
<dbReference type="Proteomes" id="UP000198211">
    <property type="component" value="Unassembled WGS sequence"/>
</dbReference>
<feature type="non-terminal residue" evidence="1">
    <location>
        <position position="61"/>
    </location>
</feature>
<dbReference type="AlphaFoldDB" id="A0A225V3X3"/>
<evidence type="ECO:0000313" key="2">
    <source>
        <dbReference type="Proteomes" id="UP000198211"/>
    </source>
</evidence>
<dbReference type="EMBL" id="NBNE01007976">
    <property type="protein sequence ID" value="OWZ00013.1"/>
    <property type="molecule type" value="Genomic_DNA"/>
</dbReference>